<dbReference type="InterPro" id="IPR008927">
    <property type="entry name" value="6-PGluconate_DH-like_C_sf"/>
</dbReference>
<dbReference type="AlphaFoldDB" id="A0A292GMW5"/>
<protein>
    <submittedName>
        <fullName evidence="3">Putative cytoplasmic protein</fullName>
    </submittedName>
</protein>
<reference evidence="3" key="1">
    <citation type="submission" date="2016-07" db="EMBL/GenBank/DDBJ databases">
        <title>Genomics reveals synergistic degradation of pyrene by five bacteria in a mangrove sediment-derived bacterial consortium.</title>
        <authorList>
            <person name="Wanapaisan P."/>
            <person name="Vejarano F."/>
            <person name="Chakraborty J."/>
            <person name="Shintani M."/>
            <person name="Muangchinda C."/>
            <person name="Laothamteep N."/>
            <person name="Suzuki-Minakuchi C."/>
            <person name="Inoue K."/>
            <person name="Nojiri H."/>
            <person name="Pinyakong O."/>
        </authorList>
    </citation>
    <scope>NUCLEOTIDE SEQUENCE</scope>
    <source>
        <strain evidence="3">PW1</strain>
    </source>
</reference>
<dbReference type="Gene3D" id="1.10.1040.20">
    <property type="entry name" value="ProC-like, C-terminal domain"/>
    <property type="match status" value="1"/>
</dbReference>
<accession>A0A292GMW5</accession>
<feature type="domain" description="Putative oxidoreductase/dehydrogenase Rossmann-like" evidence="1">
    <location>
        <begin position="8"/>
        <end position="126"/>
    </location>
</feature>
<name>A0A292GMW5_9HYPH</name>
<evidence type="ECO:0000259" key="1">
    <source>
        <dbReference type="Pfam" id="PF10727"/>
    </source>
</evidence>
<proteinExistence type="predicted"/>
<dbReference type="InterPro" id="IPR018931">
    <property type="entry name" value="DUF2520"/>
</dbReference>
<sequence>MTGISANSRIGVIGTGRVAQALALGLGKATSSPPLIWGRSAAGREEAISRVGRKASASENMSDLIEACDIIAIAVSDDAVAPVVKQMASLIPAEHTPFVFHVSGRSGAAVLDSLREKGALTAAIHPAMTFTGNPLEEVTRMSGAYFAITGSSDSAWETARQIVAGLGGVTAEITEDRRALYHAGLCHAANHLVTLLSGSSRILSAAGVEEPNAMLAPLARAALENSLARGFDALSGPVLRGDRETIGRHMTALADQCPQVLPAYRAMALATLNELEAEGAPIPLGGVRAELS</sequence>
<feature type="domain" description="DUF2520" evidence="2">
    <location>
        <begin position="145"/>
        <end position="270"/>
    </location>
</feature>
<evidence type="ECO:0000313" key="3">
    <source>
        <dbReference type="EMBL" id="BBA74504.1"/>
    </source>
</evidence>
<dbReference type="Pfam" id="PF10728">
    <property type="entry name" value="DUF2520"/>
    <property type="match status" value="1"/>
</dbReference>
<dbReference type="Pfam" id="PF10727">
    <property type="entry name" value="Rossmann-like"/>
    <property type="match status" value="1"/>
</dbReference>
<dbReference type="SUPFAM" id="SSF51735">
    <property type="entry name" value="NAD(P)-binding Rossmann-fold domains"/>
    <property type="match status" value="1"/>
</dbReference>
<dbReference type="InterPro" id="IPR036291">
    <property type="entry name" value="NAD(P)-bd_dom_sf"/>
</dbReference>
<dbReference type="Gene3D" id="3.40.50.720">
    <property type="entry name" value="NAD(P)-binding Rossmann-like Domain"/>
    <property type="match status" value="1"/>
</dbReference>
<dbReference type="PANTHER" id="PTHR40459">
    <property type="entry name" value="CONSERVED HYPOTHETICAL ALANINE AND LEUCINE RICH PROTEIN"/>
    <property type="match status" value="1"/>
</dbReference>
<dbReference type="SUPFAM" id="SSF48179">
    <property type="entry name" value="6-phosphogluconate dehydrogenase C-terminal domain-like"/>
    <property type="match status" value="1"/>
</dbReference>
<dbReference type="InterPro" id="IPR037108">
    <property type="entry name" value="TM1727-like_C_sf"/>
</dbReference>
<organism evidence="3">
    <name type="scientific">Ochrobactrum sp. PW1</name>
    <dbReference type="NCBI Taxonomy" id="1882222"/>
    <lineage>
        <taxon>Bacteria</taxon>
        <taxon>Pseudomonadati</taxon>
        <taxon>Pseudomonadota</taxon>
        <taxon>Alphaproteobacteria</taxon>
        <taxon>Hyphomicrobiales</taxon>
        <taxon>Brucellaceae</taxon>
        <taxon>Brucella/Ochrobactrum group</taxon>
        <taxon>Ochrobactrum</taxon>
    </lineage>
</organism>
<dbReference type="InterPro" id="IPR019665">
    <property type="entry name" value="OxRdtase/DH_put_Rossmann_dom"/>
</dbReference>
<evidence type="ECO:0000259" key="2">
    <source>
        <dbReference type="Pfam" id="PF10728"/>
    </source>
</evidence>
<dbReference type="EMBL" id="LC171369">
    <property type="protein sequence ID" value="BBA74504.1"/>
    <property type="molecule type" value="Genomic_DNA"/>
</dbReference>
<dbReference type="PANTHER" id="PTHR40459:SF1">
    <property type="entry name" value="CONSERVED HYPOTHETICAL ALANINE AND LEUCINE RICH PROTEIN"/>
    <property type="match status" value="1"/>
</dbReference>